<dbReference type="OrthoDB" id="2286272at2759"/>
<keyword evidence="4" id="KW-1185">Reference proteome</keyword>
<reference evidence="3" key="1">
    <citation type="submission" date="2020-12" db="EMBL/GenBank/DDBJ databases">
        <title>Metabolic potential, ecology and presence of endohyphal bacteria is reflected in genomic diversity of Mucoromycotina.</title>
        <authorList>
            <person name="Muszewska A."/>
            <person name="Okrasinska A."/>
            <person name="Steczkiewicz K."/>
            <person name="Drgas O."/>
            <person name="Orlowska M."/>
            <person name="Perlinska-Lenart U."/>
            <person name="Aleksandrzak-Piekarczyk T."/>
            <person name="Szatraj K."/>
            <person name="Zielenkiewicz U."/>
            <person name="Pilsyk S."/>
            <person name="Malc E."/>
            <person name="Mieczkowski P."/>
            <person name="Kruszewska J.S."/>
            <person name="Biernat P."/>
            <person name="Pawlowska J."/>
        </authorList>
    </citation>
    <scope>NUCLEOTIDE SEQUENCE</scope>
    <source>
        <strain evidence="3">CBS 226.32</strain>
    </source>
</reference>
<dbReference type="InterPro" id="IPR027417">
    <property type="entry name" value="P-loop_NTPase"/>
</dbReference>
<gene>
    <name evidence="3" type="ORF">INT46_003501</name>
</gene>
<dbReference type="EC" id="5.6.2.3" evidence="1"/>
<feature type="non-terminal residue" evidence="3">
    <location>
        <position position="162"/>
    </location>
</feature>
<evidence type="ECO:0000313" key="4">
    <source>
        <dbReference type="Proteomes" id="UP000650833"/>
    </source>
</evidence>
<comment type="catalytic activity">
    <reaction evidence="1">
        <text>ATP + H2O = ADP + phosphate + H(+)</text>
        <dbReference type="Rhea" id="RHEA:13065"/>
        <dbReference type="ChEBI" id="CHEBI:15377"/>
        <dbReference type="ChEBI" id="CHEBI:15378"/>
        <dbReference type="ChEBI" id="CHEBI:30616"/>
        <dbReference type="ChEBI" id="CHEBI:43474"/>
        <dbReference type="ChEBI" id="CHEBI:456216"/>
        <dbReference type="EC" id="5.6.2.3"/>
    </reaction>
</comment>
<dbReference type="InterPro" id="IPR010285">
    <property type="entry name" value="DNA_helicase_pif1-like_DEAD"/>
</dbReference>
<evidence type="ECO:0000259" key="2">
    <source>
        <dbReference type="Pfam" id="PF05970"/>
    </source>
</evidence>
<organism evidence="3 4">
    <name type="scientific">Mucor plumbeus</name>
    <dbReference type="NCBI Taxonomy" id="97098"/>
    <lineage>
        <taxon>Eukaryota</taxon>
        <taxon>Fungi</taxon>
        <taxon>Fungi incertae sedis</taxon>
        <taxon>Mucoromycota</taxon>
        <taxon>Mucoromycotina</taxon>
        <taxon>Mucoromycetes</taxon>
        <taxon>Mucorales</taxon>
        <taxon>Mucorineae</taxon>
        <taxon>Mucoraceae</taxon>
        <taxon>Mucor</taxon>
    </lineage>
</organism>
<dbReference type="Pfam" id="PF05970">
    <property type="entry name" value="PIF1"/>
    <property type="match status" value="1"/>
</dbReference>
<keyword evidence="1" id="KW-0067">ATP-binding</keyword>
<evidence type="ECO:0000256" key="1">
    <source>
        <dbReference type="RuleBase" id="RU363044"/>
    </source>
</evidence>
<dbReference type="EMBL" id="JAEPRC010000587">
    <property type="protein sequence ID" value="KAG2194432.1"/>
    <property type="molecule type" value="Genomic_DNA"/>
</dbReference>
<proteinExistence type="inferred from homology"/>
<keyword evidence="1" id="KW-0227">DNA damage</keyword>
<dbReference type="Proteomes" id="UP000650833">
    <property type="component" value="Unassembled WGS sequence"/>
</dbReference>
<evidence type="ECO:0000313" key="3">
    <source>
        <dbReference type="EMBL" id="KAG2194432.1"/>
    </source>
</evidence>
<keyword evidence="1" id="KW-0378">Hydrolase</keyword>
<name>A0A8H7QKQ9_9FUNG</name>
<keyword evidence="1" id="KW-0547">Nucleotide-binding</keyword>
<dbReference type="AlphaFoldDB" id="A0A8H7QKQ9"/>
<dbReference type="GO" id="GO:0006310">
    <property type="term" value="P:DNA recombination"/>
    <property type="evidence" value="ECO:0007669"/>
    <property type="project" value="UniProtKB-KW"/>
</dbReference>
<dbReference type="GO" id="GO:0005524">
    <property type="term" value="F:ATP binding"/>
    <property type="evidence" value="ECO:0007669"/>
    <property type="project" value="UniProtKB-KW"/>
</dbReference>
<dbReference type="GO" id="GO:0000723">
    <property type="term" value="P:telomere maintenance"/>
    <property type="evidence" value="ECO:0007669"/>
    <property type="project" value="InterPro"/>
</dbReference>
<sequence>MLLYKIPGATSFIELKTHKDQVYHLYRATARAMGPLSDGNEWSATQKTDIYHKQQEARVQNQPVPSEISNETFGHCLLDMNDILVNNRFDLKEIFPLLTKLMILNECRLMKVNGLSKLLFVAVPSGTGKTYCINALLNVFRRNYNIAIAVASSGTAALLLKD</sequence>
<keyword evidence="1" id="KW-0234">DNA repair</keyword>
<feature type="domain" description="DNA helicase Pif1-like DEAD-box helicase" evidence="2">
    <location>
        <begin position="112"/>
        <end position="161"/>
    </location>
</feature>
<dbReference type="GO" id="GO:0016787">
    <property type="term" value="F:hydrolase activity"/>
    <property type="evidence" value="ECO:0007669"/>
    <property type="project" value="UniProtKB-KW"/>
</dbReference>
<dbReference type="GO" id="GO:0043139">
    <property type="term" value="F:5'-3' DNA helicase activity"/>
    <property type="evidence" value="ECO:0007669"/>
    <property type="project" value="UniProtKB-EC"/>
</dbReference>
<comment type="similarity">
    <text evidence="1">Belongs to the helicase family.</text>
</comment>
<protein>
    <recommendedName>
        <fullName evidence="1">ATP-dependent DNA helicase</fullName>
        <ecNumber evidence="1">5.6.2.3</ecNumber>
    </recommendedName>
</protein>
<dbReference type="Gene3D" id="3.40.50.300">
    <property type="entry name" value="P-loop containing nucleotide triphosphate hydrolases"/>
    <property type="match status" value="1"/>
</dbReference>
<comment type="caution">
    <text evidence="3">The sequence shown here is derived from an EMBL/GenBank/DDBJ whole genome shotgun (WGS) entry which is preliminary data.</text>
</comment>
<comment type="cofactor">
    <cofactor evidence="1">
        <name>Mg(2+)</name>
        <dbReference type="ChEBI" id="CHEBI:18420"/>
    </cofactor>
</comment>
<dbReference type="GO" id="GO:0006281">
    <property type="term" value="P:DNA repair"/>
    <property type="evidence" value="ECO:0007669"/>
    <property type="project" value="UniProtKB-KW"/>
</dbReference>
<keyword evidence="1" id="KW-0233">DNA recombination</keyword>
<accession>A0A8H7QKQ9</accession>
<keyword evidence="1" id="KW-0347">Helicase</keyword>